<reference evidence="3" key="1">
    <citation type="submission" date="2017-02" db="UniProtKB">
        <authorList>
            <consortium name="WormBaseParasite"/>
        </authorList>
    </citation>
    <scope>IDENTIFICATION</scope>
</reference>
<dbReference type="AlphaFoldDB" id="A0A0M3IKR3"/>
<dbReference type="Proteomes" id="UP000036681">
    <property type="component" value="Unplaced"/>
</dbReference>
<keyword evidence="2" id="KW-1185">Reference proteome</keyword>
<proteinExistence type="predicted"/>
<feature type="compositionally biased region" description="Low complexity" evidence="1">
    <location>
        <begin position="70"/>
        <end position="81"/>
    </location>
</feature>
<name>A0A0M3IKR3_ASCLU</name>
<sequence>MLIFCGRKRKMKAEESIIERSAQMIANILVSTAQLKQTNKSKRDEIMKESPNLKKILTRNELAEPKKTTHTTVTPTTATHMTAEKLAKSKSEESLEAKTQKTSTVDGDKTDINDTQRSFDAQKSLADGSTQKDVEQ</sequence>
<evidence type="ECO:0000313" key="3">
    <source>
        <dbReference type="WBParaSite" id="ALUE_0001934001-mRNA-1"/>
    </source>
</evidence>
<accession>A0A0M3IKR3</accession>
<feature type="region of interest" description="Disordered" evidence="1">
    <location>
        <begin position="60"/>
        <end position="136"/>
    </location>
</feature>
<evidence type="ECO:0000313" key="2">
    <source>
        <dbReference type="Proteomes" id="UP000036681"/>
    </source>
</evidence>
<protein>
    <submittedName>
        <fullName evidence="3">Uncharacterized protein</fullName>
    </submittedName>
</protein>
<dbReference type="WBParaSite" id="ALUE_0001934001-mRNA-1">
    <property type="protein sequence ID" value="ALUE_0001934001-mRNA-1"/>
    <property type="gene ID" value="ALUE_0001934001"/>
</dbReference>
<organism evidence="2 3">
    <name type="scientific">Ascaris lumbricoides</name>
    <name type="common">Giant roundworm</name>
    <dbReference type="NCBI Taxonomy" id="6252"/>
    <lineage>
        <taxon>Eukaryota</taxon>
        <taxon>Metazoa</taxon>
        <taxon>Ecdysozoa</taxon>
        <taxon>Nematoda</taxon>
        <taxon>Chromadorea</taxon>
        <taxon>Rhabditida</taxon>
        <taxon>Spirurina</taxon>
        <taxon>Ascaridomorpha</taxon>
        <taxon>Ascaridoidea</taxon>
        <taxon>Ascarididae</taxon>
        <taxon>Ascaris</taxon>
    </lineage>
</organism>
<feature type="compositionally biased region" description="Polar residues" evidence="1">
    <location>
        <begin position="115"/>
        <end position="129"/>
    </location>
</feature>
<feature type="compositionally biased region" description="Basic and acidic residues" evidence="1">
    <location>
        <begin position="82"/>
        <end position="99"/>
    </location>
</feature>
<evidence type="ECO:0000256" key="1">
    <source>
        <dbReference type="SAM" id="MobiDB-lite"/>
    </source>
</evidence>